<comment type="similarity">
    <text evidence="2">Belongs to the MTB12 family.</text>
</comment>
<evidence type="ECO:0000256" key="2">
    <source>
        <dbReference type="ARBA" id="ARBA00093774"/>
    </source>
</evidence>
<dbReference type="RefSeq" id="WP_083124078.1">
    <property type="nucleotide sequence ID" value="NZ_MVIM01000002.1"/>
</dbReference>
<dbReference type="Proteomes" id="UP000192411">
    <property type="component" value="Unassembled WGS sequence"/>
</dbReference>
<organism evidence="5 6">
    <name type="scientific">Mycolicibacterium tusciae</name>
    <dbReference type="NCBI Taxonomy" id="75922"/>
    <lineage>
        <taxon>Bacteria</taxon>
        <taxon>Bacillati</taxon>
        <taxon>Actinomycetota</taxon>
        <taxon>Actinomycetes</taxon>
        <taxon>Mycobacteriales</taxon>
        <taxon>Mycobacteriaceae</taxon>
        <taxon>Mycolicibacterium</taxon>
    </lineage>
</organism>
<evidence type="ECO:0000313" key="6">
    <source>
        <dbReference type="Proteomes" id="UP000192411"/>
    </source>
</evidence>
<keyword evidence="3" id="KW-0472">Membrane</keyword>
<name>A0A1X0JYX7_9MYCO</name>
<reference evidence="5 6" key="1">
    <citation type="submission" date="2017-02" db="EMBL/GenBank/DDBJ databases">
        <title>The new phylogeny of genus Mycobacterium.</title>
        <authorList>
            <person name="Tortoli E."/>
            <person name="Trovato A."/>
            <person name="Cirillo D.M."/>
        </authorList>
    </citation>
    <scope>NUCLEOTIDE SEQUENCE [LARGE SCALE GENOMIC DNA]</scope>
    <source>
        <strain evidence="5 6">DSM 44338</strain>
    </source>
</reference>
<proteinExistence type="inferred from homology"/>
<dbReference type="InterPro" id="IPR058644">
    <property type="entry name" value="Mtb12-like_C"/>
</dbReference>
<feature type="domain" description="Low molecular weight antigen MTB12-like C-terminal" evidence="4">
    <location>
        <begin position="81"/>
        <end position="147"/>
    </location>
</feature>
<keyword evidence="1" id="KW-0732">Signal</keyword>
<dbReference type="STRING" id="75922.BST47_04875"/>
<comment type="caution">
    <text evidence="5">The sequence shown here is derived from an EMBL/GenBank/DDBJ whole genome shotgun (WGS) entry which is preliminary data.</text>
</comment>
<evidence type="ECO:0000256" key="3">
    <source>
        <dbReference type="SAM" id="Phobius"/>
    </source>
</evidence>
<dbReference type="OrthoDB" id="4427703at2"/>
<dbReference type="Pfam" id="PF26580">
    <property type="entry name" value="Mtb12_C"/>
    <property type="match status" value="1"/>
</dbReference>
<keyword evidence="3" id="KW-1133">Transmembrane helix</keyword>
<evidence type="ECO:0000313" key="5">
    <source>
        <dbReference type="EMBL" id="ORB67805.1"/>
    </source>
</evidence>
<gene>
    <name evidence="5" type="ORF">BST47_04875</name>
</gene>
<accession>A0A1X0JYX7</accession>
<dbReference type="AlphaFoldDB" id="A0A1X0JYX7"/>
<evidence type="ECO:0000259" key="4">
    <source>
        <dbReference type="Pfam" id="PF26580"/>
    </source>
</evidence>
<keyword evidence="6" id="KW-1185">Reference proteome</keyword>
<keyword evidence="3" id="KW-0812">Transmembrane</keyword>
<feature type="transmembrane region" description="Helical" evidence="3">
    <location>
        <begin position="20"/>
        <end position="42"/>
    </location>
</feature>
<sequence>MNEPEPNSEPEPSADRPSAAPFLGALAIISIVVIAIALVNFFQGDELSPEQQIVRAAVAQNDALQKENYADFRSNMCRAEQGTEAEVLADQRDSKENQGTRRIADVTDVVVNGDRATAKVTYQFDKASDVTTDVETTFVLEDGAWKVCTQAPS</sequence>
<protein>
    <submittedName>
        <fullName evidence="5">Lumazine-binding protein</fullName>
    </submittedName>
</protein>
<dbReference type="EMBL" id="MVIM01000002">
    <property type="protein sequence ID" value="ORB67805.1"/>
    <property type="molecule type" value="Genomic_DNA"/>
</dbReference>
<evidence type="ECO:0000256" key="1">
    <source>
        <dbReference type="ARBA" id="ARBA00022729"/>
    </source>
</evidence>